<organism evidence="2 3">
    <name type="scientific">Phocaeicola plebeius</name>
    <dbReference type="NCBI Taxonomy" id="310297"/>
    <lineage>
        <taxon>Bacteria</taxon>
        <taxon>Pseudomonadati</taxon>
        <taxon>Bacteroidota</taxon>
        <taxon>Bacteroidia</taxon>
        <taxon>Bacteroidales</taxon>
        <taxon>Bacteroidaceae</taxon>
        <taxon>Phocaeicola</taxon>
    </lineage>
</organism>
<dbReference type="GO" id="GO:0016758">
    <property type="term" value="F:hexosyltransferase activity"/>
    <property type="evidence" value="ECO:0007669"/>
    <property type="project" value="UniProtKB-ARBA"/>
</dbReference>
<protein>
    <submittedName>
        <fullName evidence="2">Glycosyltransferase</fullName>
    </submittedName>
</protein>
<proteinExistence type="predicted"/>
<dbReference type="Gene3D" id="3.90.550.10">
    <property type="entry name" value="Spore Coat Polysaccharide Biosynthesis Protein SpsA, Chain A"/>
    <property type="match status" value="1"/>
</dbReference>
<gene>
    <name evidence="2" type="ORF">DW204_12155</name>
</gene>
<dbReference type="SUPFAM" id="SSF53448">
    <property type="entry name" value="Nucleotide-diphospho-sugar transferases"/>
    <property type="match status" value="1"/>
</dbReference>
<evidence type="ECO:0000313" key="3">
    <source>
        <dbReference type="Proteomes" id="UP000284998"/>
    </source>
</evidence>
<accession>A0A414WU50</accession>
<dbReference type="Proteomes" id="UP000284998">
    <property type="component" value="Unassembled WGS sequence"/>
</dbReference>
<sequence length="320" mass="37652">MSIPLFSIIIPVYNGEKYIETCLNSVINQTLKDWELILIDDGSTDKTSVFLNNYYVNKNIHLISKSNEGVSIARNKGLDIAKGEYILFIDADDILYPDTLSILYDSLKNVKIDYLRYEYQTIDINGNPLYPNYEAKVRRKVSNQILDAADCITHIVRNEYFLWSGVFRKEIIDKYHLRFMEGCTYNEDTLFMLQFFMYSKTHIYLSQTIYGYRKFEGAVTAKFTKKNYQDVKRVAEIACQIYNSCENPRMQKAIKSVIEALYSRIIETAYTRHEADSMIQFCCQHPIQYEWKMIKLLGYSTGSKYLPLIRILQKIIRKFY</sequence>
<dbReference type="AlphaFoldDB" id="A0A414WU50"/>
<keyword evidence="2" id="KW-0808">Transferase</keyword>
<evidence type="ECO:0000313" key="2">
    <source>
        <dbReference type="EMBL" id="RHH41633.1"/>
    </source>
</evidence>
<dbReference type="CDD" id="cd00761">
    <property type="entry name" value="Glyco_tranf_GTA_type"/>
    <property type="match status" value="1"/>
</dbReference>
<dbReference type="InterPro" id="IPR029044">
    <property type="entry name" value="Nucleotide-diphossugar_trans"/>
</dbReference>
<comment type="caution">
    <text evidence="2">The sequence shown here is derived from an EMBL/GenBank/DDBJ whole genome shotgun (WGS) entry which is preliminary data.</text>
</comment>
<dbReference type="PANTHER" id="PTHR22916">
    <property type="entry name" value="GLYCOSYLTRANSFERASE"/>
    <property type="match status" value="1"/>
</dbReference>
<dbReference type="EMBL" id="QRJS01000035">
    <property type="protein sequence ID" value="RHH41633.1"/>
    <property type="molecule type" value="Genomic_DNA"/>
</dbReference>
<dbReference type="Pfam" id="PF00535">
    <property type="entry name" value="Glycos_transf_2"/>
    <property type="match status" value="1"/>
</dbReference>
<dbReference type="RefSeq" id="WP_118244276.1">
    <property type="nucleotide sequence ID" value="NZ_QRJS01000035.1"/>
</dbReference>
<dbReference type="InterPro" id="IPR001173">
    <property type="entry name" value="Glyco_trans_2-like"/>
</dbReference>
<reference evidence="2 3" key="1">
    <citation type="submission" date="2018-08" db="EMBL/GenBank/DDBJ databases">
        <title>A genome reference for cultivated species of the human gut microbiota.</title>
        <authorList>
            <person name="Zou Y."/>
            <person name="Xue W."/>
            <person name="Luo G."/>
        </authorList>
    </citation>
    <scope>NUCLEOTIDE SEQUENCE [LARGE SCALE GENOMIC DNA]</scope>
    <source>
        <strain evidence="2 3">AM17-44</strain>
    </source>
</reference>
<dbReference type="PANTHER" id="PTHR22916:SF3">
    <property type="entry name" value="UDP-GLCNAC:BETAGAL BETA-1,3-N-ACETYLGLUCOSAMINYLTRANSFERASE-LIKE PROTEIN 1"/>
    <property type="match status" value="1"/>
</dbReference>
<feature type="domain" description="Glycosyltransferase 2-like" evidence="1">
    <location>
        <begin position="7"/>
        <end position="127"/>
    </location>
</feature>
<evidence type="ECO:0000259" key="1">
    <source>
        <dbReference type="Pfam" id="PF00535"/>
    </source>
</evidence>
<name>A0A414WU50_9BACT</name>